<dbReference type="InterPro" id="IPR030379">
    <property type="entry name" value="G_SEPTIN_dom"/>
</dbReference>
<evidence type="ECO:0000256" key="1">
    <source>
        <dbReference type="SAM" id="Coils"/>
    </source>
</evidence>
<feature type="domain" description="Septin-type G" evidence="3">
    <location>
        <begin position="1"/>
        <end position="113"/>
    </location>
</feature>
<dbReference type="PANTHER" id="PTHR18884">
    <property type="entry name" value="SEPTIN"/>
    <property type="match status" value="1"/>
</dbReference>
<dbReference type="PROSITE" id="PS51719">
    <property type="entry name" value="G_SEPTIN"/>
    <property type="match status" value="1"/>
</dbReference>
<organism evidence="4">
    <name type="scientific">Darwinula stevensoni</name>
    <dbReference type="NCBI Taxonomy" id="69355"/>
    <lineage>
        <taxon>Eukaryota</taxon>
        <taxon>Metazoa</taxon>
        <taxon>Ecdysozoa</taxon>
        <taxon>Arthropoda</taxon>
        <taxon>Crustacea</taxon>
        <taxon>Oligostraca</taxon>
        <taxon>Ostracoda</taxon>
        <taxon>Podocopa</taxon>
        <taxon>Podocopida</taxon>
        <taxon>Darwinulocopina</taxon>
        <taxon>Darwinuloidea</taxon>
        <taxon>Darwinulidae</taxon>
        <taxon>Darwinula</taxon>
    </lineage>
</organism>
<reference evidence="4" key="1">
    <citation type="submission" date="2020-11" db="EMBL/GenBank/DDBJ databases">
        <authorList>
            <person name="Tran Van P."/>
        </authorList>
    </citation>
    <scope>NUCLEOTIDE SEQUENCE</scope>
</reference>
<keyword evidence="5" id="KW-1185">Reference proteome</keyword>
<dbReference type="AlphaFoldDB" id="A0A7R8X036"/>
<evidence type="ECO:0000313" key="5">
    <source>
        <dbReference type="Proteomes" id="UP000677054"/>
    </source>
</evidence>
<name>A0A7R8X036_9CRUS</name>
<dbReference type="Proteomes" id="UP000677054">
    <property type="component" value="Unassembled WGS sequence"/>
</dbReference>
<dbReference type="Pfam" id="PF00735">
    <property type="entry name" value="Septin"/>
    <property type="match status" value="1"/>
</dbReference>
<dbReference type="GO" id="GO:0005525">
    <property type="term" value="F:GTP binding"/>
    <property type="evidence" value="ECO:0007669"/>
    <property type="project" value="InterPro"/>
</dbReference>
<dbReference type="OrthoDB" id="416553at2759"/>
<sequence length="299" mass="35069">MKKQILHLHQDLIGFSPKAEASYSFWSVRNTWIPLEEKELFDLKAPLSPLNEIWALLSILMDFKYLEMINVENLEHCDFLALRNMLVCTHMMDLLEVTNNVHYENYRCQRLSGIGSSSEGHHDSQKKMDLRGNKPQAGSDGECTEGHSHSEAPGTCQENGNAHYFFLQNRDEELELGVLWLGKGNPLAQMEEEKKEHEKKMKQMEIEMEQVFEMKVQEKKQKMKDVELDLQRKHEERMRSLEAQEKELEERRRAFEIELKQWETANGVTMEELRRRSLEANSKETVDGKEKGKKKKGLF</sequence>
<feature type="region of interest" description="Disordered" evidence="2">
    <location>
        <begin position="115"/>
        <end position="155"/>
    </location>
</feature>
<gene>
    <name evidence="4" type="ORF">DSTB1V02_LOCUS1469</name>
</gene>
<evidence type="ECO:0000313" key="4">
    <source>
        <dbReference type="EMBL" id="CAD7241481.1"/>
    </source>
</evidence>
<dbReference type="EMBL" id="LR899655">
    <property type="protein sequence ID" value="CAD7241481.1"/>
    <property type="molecule type" value="Genomic_DNA"/>
</dbReference>
<accession>A0A7R8X036</accession>
<dbReference type="Gene3D" id="3.40.50.300">
    <property type="entry name" value="P-loop containing nucleotide triphosphate hydrolases"/>
    <property type="match status" value="1"/>
</dbReference>
<dbReference type="InterPro" id="IPR027417">
    <property type="entry name" value="P-loop_NTPase"/>
</dbReference>
<feature type="compositionally biased region" description="Basic and acidic residues" evidence="2">
    <location>
        <begin position="273"/>
        <end position="290"/>
    </location>
</feature>
<feature type="compositionally biased region" description="Basic and acidic residues" evidence="2">
    <location>
        <begin position="119"/>
        <end position="132"/>
    </location>
</feature>
<feature type="coiled-coil region" evidence="1">
    <location>
        <begin position="187"/>
        <end position="265"/>
    </location>
</feature>
<feature type="region of interest" description="Disordered" evidence="2">
    <location>
        <begin position="273"/>
        <end position="299"/>
    </location>
</feature>
<dbReference type="EMBL" id="CAJPEV010000138">
    <property type="protein sequence ID" value="CAG0881242.1"/>
    <property type="molecule type" value="Genomic_DNA"/>
</dbReference>
<proteinExistence type="predicted"/>
<evidence type="ECO:0000256" key="2">
    <source>
        <dbReference type="SAM" id="MobiDB-lite"/>
    </source>
</evidence>
<keyword evidence="1" id="KW-0175">Coiled coil</keyword>
<protein>
    <recommendedName>
        <fullName evidence="3">Septin-type G domain-containing protein</fullName>
    </recommendedName>
</protein>
<evidence type="ECO:0000259" key="3">
    <source>
        <dbReference type="PROSITE" id="PS51719"/>
    </source>
</evidence>